<dbReference type="InterPro" id="IPR016191">
    <property type="entry name" value="Ribonuclease/ribotoxin"/>
</dbReference>
<dbReference type="PANTHER" id="PTHR42104:SF1">
    <property type="entry name" value="EXTRACELLULAR GUANYL-SPECIFIC RIBONUCLEASE RNTA (AFU_ORTHOLOGUE AFUA_4G03230)"/>
    <property type="match status" value="1"/>
</dbReference>
<comment type="caution">
    <text evidence="10">The sequence shown here is derived from an EMBL/GenBank/DDBJ whole genome shotgun (WGS) entry which is preliminary data.</text>
</comment>
<evidence type="ECO:0000313" key="10">
    <source>
        <dbReference type="EMBL" id="KAK8059134.1"/>
    </source>
</evidence>
<dbReference type="Pfam" id="PF00545">
    <property type="entry name" value="Ribonuclease"/>
    <property type="match status" value="1"/>
</dbReference>
<evidence type="ECO:0000256" key="8">
    <source>
        <dbReference type="ARBA" id="ARBA00034015"/>
    </source>
</evidence>
<evidence type="ECO:0000256" key="6">
    <source>
        <dbReference type="ARBA" id="ARBA00023157"/>
    </source>
</evidence>
<sequence length="169" mass="18699">MISLVSLISFATLLGSTLSAPTARDVGGIEHSPTTNWKCGGSLFSPDDITTAQQYAVNIQNQKPPVFHGRKDKLYPNGRFPHQFINTTPTMEFAAYCDDEANRKEYPIIKPGEQTPYTGSVNSNTNWGDHRLLYVHKIGETKSIFCGLMTHEGQAQGSFDYCVPQNKPS</sequence>
<comment type="similarity">
    <text evidence="1">Belongs to the ribonuclease N1/T1 family.</text>
</comment>
<dbReference type="EMBL" id="JAQQWM010000006">
    <property type="protein sequence ID" value="KAK8059134.1"/>
    <property type="molecule type" value="Genomic_DNA"/>
</dbReference>
<dbReference type="Gene3D" id="3.10.450.30">
    <property type="entry name" value="Microbial ribonucleases"/>
    <property type="match status" value="1"/>
</dbReference>
<evidence type="ECO:0000256" key="2">
    <source>
        <dbReference type="ARBA" id="ARBA00012549"/>
    </source>
</evidence>
<evidence type="ECO:0000313" key="11">
    <source>
        <dbReference type="Proteomes" id="UP001446871"/>
    </source>
</evidence>
<evidence type="ECO:0000256" key="3">
    <source>
        <dbReference type="ARBA" id="ARBA00022722"/>
    </source>
</evidence>
<accession>A0ABR1UMQ2</accession>
<keyword evidence="11" id="KW-1185">Reference proteome</keyword>
<dbReference type="SUPFAM" id="SSF53933">
    <property type="entry name" value="Microbial ribonucleases"/>
    <property type="match status" value="1"/>
</dbReference>
<evidence type="ECO:0000256" key="5">
    <source>
        <dbReference type="ARBA" id="ARBA00022801"/>
    </source>
</evidence>
<dbReference type="Proteomes" id="UP001446871">
    <property type="component" value="Unassembled WGS sequence"/>
</dbReference>
<name>A0ABR1UMQ2_9PEZI</name>
<feature type="chain" id="PRO_5046459850" description="ribonuclease T1" evidence="9">
    <location>
        <begin position="20"/>
        <end position="169"/>
    </location>
</feature>
<gene>
    <name evidence="10" type="ORF">PG996_009064</name>
</gene>
<evidence type="ECO:0000256" key="1">
    <source>
        <dbReference type="ARBA" id="ARBA00009006"/>
    </source>
</evidence>
<keyword evidence="5" id="KW-0378">Hydrolase</keyword>
<protein>
    <recommendedName>
        <fullName evidence="2">ribonuclease T1</fullName>
        <ecNumber evidence="2">4.6.1.24</ecNumber>
    </recommendedName>
</protein>
<evidence type="ECO:0000256" key="7">
    <source>
        <dbReference type="ARBA" id="ARBA00023239"/>
    </source>
</evidence>
<dbReference type="EC" id="4.6.1.24" evidence="2"/>
<organism evidence="10 11">
    <name type="scientific">Apiospora saccharicola</name>
    <dbReference type="NCBI Taxonomy" id="335842"/>
    <lineage>
        <taxon>Eukaryota</taxon>
        <taxon>Fungi</taxon>
        <taxon>Dikarya</taxon>
        <taxon>Ascomycota</taxon>
        <taxon>Pezizomycotina</taxon>
        <taxon>Sordariomycetes</taxon>
        <taxon>Xylariomycetidae</taxon>
        <taxon>Amphisphaeriales</taxon>
        <taxon>Apiosporaceae</taxon>
        <taxon>Apiospora</taxon>
    </lineage>
</organism>
<keyword evidence="3" id="KW-0540">Nuclease</keyword>
<evidence type="ECO:0000256" key="4">
    <source>
        <dbReference type="ARBA" id="ARBA00022759"/>
    </source>
</evidence>
<comment type="catalytic activity">
    <reaction evidence="8">
        <text>[RNA] containing guanosine + H2O = an [RNA fragment]-3'-guanosine-3'-phosphate + a 5'-hydroxy-ribonucleotide-3'-[RNA fragment].</text>
        <dbReference type="EC" id="4.6.1.24"/>
    </reaction>
</comment>
<feature type="signal peptide" evidence="9">
    <location>
        <begin position="1"/>
        <end position="19"/>
    </location>
</feature>
<keyword evidence="9" id="KW-0732">Signal</keyword>
<dbReference type="InterPro" id="IPR000026">
    <property type="entry name" value="N1-like"/>
</dbReference>
<proteinExistence type="inferred from homology"/>
<keyword evidence="4" id="KW-0255">Endonuclease</keyword>
<keyword evidence="7" id="KW-0456">Lyase</keyword>
<dbReference type="PANTHER" id="PTHR42104">
    <property type="entry name" value="EXTRACELLULAR GUANYL-SPECIFIC RIBONUCLEASE RNTA (AFU_ORTHOLOGUE AFUA_4G03230)"/>
    <property type="match status" value="1"/>
</dbReference>
<keyword evidence="6" id="KW-1015">Disulfide bond</keyword>
<evidence type="ECO:0000256" key="9">
    <source>
        <dbReference type="SAM" id="SignalP"/>
    </source>
</evidence>
<reference evidence="10 11" key="1">
    <citation type="submission" date="2023-01" db="EMBL/GenBank/DDBJ databases">
        <title>Analysis of 21 Apiospora genomes using comparative genomics revels a genus with tremendous synthesis potential of carbohydrate active enzymes and secondary metabolites.</title>
        <authorList>
            <person name="Sorensen T."/>
        </authorList>
    </citation>
    <scope>NUCLEOTIDE SEQUENCE [LARGE SCALE GENOMIC DNA]</scope>
    <source>
        <strain evidence="10 11">CBS 83171</strain>
    </source>
</reference>